<dbReference type="InterPro" id="IPR015095">
    <property type="entry name" value="AlkB_hom8_N"/>
</dbReference>
<reference evidence="2 3" key="1">
    <citation type="journal article" date="2011" name="Genome Biol. Evol.">
        <title>Integration of the genetic map and genome assembly of fugu facilitates insights into distinct features of genome evolution in teleosts and mammals.</title>
        <authorList>
            <person name="Kai W."/>
            <person name="Kikuchi K."/>
            <person name="Tohari S."/>
            <person name="Chew A.K."/>
            <person name="Tay A."/>
            <person name="Fujiwara A."/>
            <person name="Hosoya S."/>
            <person name="Suetake H."/>
            <person name="Naruse K."/>
            <person name="Brenner S."/>
            <person name="Suzuki Y."/>
            <person name="Venkatesh B."/>
        </authorList>
    </citation>
    <scope>NUCLEOTIDE SEQUENCE [LARGE SCALE GENOMIC DNA]</scope>
</reference>
<evidence type="ECO:0000313" key="2">
    <source>
        <dbReference type="Ensembl" id="ENSTRUP00000060699.1"/>
    </source>
</evidence>
<dbReference type="Pfam" id="PF09004">
    <property type="entry name" value="ALKBH8_N"/>
    <property type="match status" value="1"/>
</dbReference>
<dbReference type="GO" id="GO:0016706">
    <property type="term" value="F:2-oxoglutarate-dependent dioxygenase activity"/>
    <property type="evidence" value="ECO:0007669"/>
    <property type="project" value="InterPro"/>
</dbReference>
<dbReference type="Ensembl" id="ENSTRUT00000085723.1">
    <property type="protein sequence ID" value="ENSTRUP00000060699.1"/>
    <property type="gene ID" value="ENSTRUG00000032257.1"/>
</dbReference>
<dbReference type="GO" id="GO:0008168">
    <property type="term" value="F:methyltransferase activity"/>
    <property type="evidence" value="ECO:0007669"/>
    <property type="project" value="InterPro"/>
</dbReference>
<evidence type="ECO:0000313" key="3">
    <source>
        <dbReference type="Proteomes" id="UP000005226"/>
    </source>
</evidence>
<keyword evidence="3" id="KW-1185">Reference proteome</keyword>
<dbReference type="Proteomes" id="UP000005226">
    <property type="component" value="Chromosome 20"/>
</dbReference>
<sequence length="196" mass="22121">MKPTPATIVKCIPGARAGDIEANLKLLARSKCKFSKVIIYIGANDTWLCQLEVTKINIESVCNYAKTMLDSHAFSGPLPKLASDKMFSRMCELTGQGVQLVQWCKDNNHFLNIEKTKEMIIDFRRRPPQYPPLTINGAVVERESSTEFLGVHISEDLTWTTNTAQLARKAQTHLYFLCKLRRAYVPPPSFDLNSIS</sequence>
<accession>A0A674MI66</accession>
<dbReference type="InParanoid" id="A0A674MI66"/>
<feature type="domain" description="Alkylated DNA repair protein AlkB homologue 8 N-terminal" evidence="1">
    <location>
        <begin position="159"/>
        <end position="187"/>
    </location>
</feature>
<evidence type="ECO:0000259" key="1">
    <source>
        <dbReference type="Pfam" id="PF09004"/>
    </source>
</evidence>
<proteinExistence type="predicted"/>
<dbReference type="Gene3D" id="3.40.50.12690">
    <property type="match status" value="1"/>
</dbReference>
<organism evidence="2 3">
    <name type="scientific">Takifugu rubripes</name>
    <name type="common">Japanese pufferfish</name>
    <name type="synonym">Fugu rubripes</name>
    <dbReference type="NCBI Taxonomy" id="31033"/>
    <lineage>
        <taxon>Eukaryota</taxon>
        <taxon>Metazoa</taxon>
        <taxon>Chordata</taxon>
        <taxon>Craniata</taxon>
        <taxon>Vertebrata</taxon>
        <taxon>Euteleostomi</taxon>
        <taxon>Actinopterygii</taxon>
        <taxon>Neopterygii</taxon>
        <taxon>Teleostei</taxon>
        <taxon>Neoteleostei</taxon>
        <taxon>Acanthomorphata</taxon>
        <taxon>Eupercaria</taxon>
        <taxon>Tetraodontiformes</taxon>
        <taxon>Tetradontoidea</taxon>
        <taxon>Tetraodontidae</taxon>
        <taxon>Takifugu</taxon>
    </lineage>
</organism>
<name>A0A674MI66_TAKRU</name>
<reference evidence="2" key="2">
    <citation type="submission" date="2025-08" db="UniProtKB">
        <authorList>
            <consortium name="Ensembl"/>
        </authorList>
    </citation>
    <scope>IDENTIFICATION</scope>
</reference>
<dbReference type="AlphaFoldDB" id="A0A674MI66"/>
<dbReference type="GeneTree" id="ENSGT01120000271991"/>
<protein>
    <recommendedName>
        <fullName evidence="1">Alkylated DNA repair protein AlkB homologue 8 N-terminal domain-containing protein</fullName>
    </recommendedName>
</protein>
<dbReference type="Gene3D" id="3.40.50.12700">
    <property type="match status" value="1"/>
</dbReference>
<reference evidence="2" key="3">
    <citation type="submission" date="2025-09" db="UniProtKB">
        <authorList>
            <consortium name="Ensembl"/>
        </authorList>
    </citation>
    <scope>IDENTIFICATION</scope>
</reference>